<dbReference type="Gene3D" id="1.10.10.10">
    <property type="entry name" value="Winged helix-like DNA-binding domain superfamily/Winged helix DNA-binding domain"/>
    <property type="match status" value="1"/>
</dbReference>
<proteinExistence type="predicted"/>
<dbReference type="Pfam" id="PF04492">
    <property type="entry name" value="Phage_rep_O"/>
    <property type="match status" value="1"/>
</dbReference>
<dbReference type="EMBL" id="VXKB01000001">
    <property type="protein sequence ID" value="KAA8717438.1"/>
    <property type="molecule type" value="Genomic_DNA"/>
</dbReference>
<dbReference type="GO" id="GO:0006260">
    <property type="term" value="P:DNA replication"/>
    <property type="evidence" value="ECO:0007669"/>
    <property type="project" value="InterPro"/>
</dbReference>
<evidence type="ECO:0000313" key="4">
    <source>
        <dbReference type="Proteomes" id="UP000322181"/>
    </source>
</evidence>
<sequence>MNTAELYEFPVKPEQPRMADLDDGYTKLANELLESLSCCNLTARQFRVMLALIRKTYGFGKKNDRIADSQLADISGLSRQNVNKAKKELISMNYIVKDGNRIGVNKEVSAWKSQLRDSVSNLETKKVSKLETNDVSSLETHKRNTLKIKENINPTSENSDESSDPPKSKFVSVRPDAAVSSPKGNQWGTADDLKAAQWIYCKVQIICPSAQEPTWHGWANDIRLMRQIDGRTHEEICRLFQWANKDPFWCSNVLCPAKLREKWGTLVIQSQQPGRAQRGAAPEQPVDWNTAESWEGFL</sequence>
<feature type="region of interest" description="Disordered" evidence="1">
    <location>
        <begin position="144"/>
        <end position="186"/>
    </location>
</feature>
<evidence type="ECO:0000259" key="2">
    <source>
        <dbReference type="Pfam" id="PF04492"/>
    </source>
</evidence>
<accession>A0A5M9RBQ7</accession>
<protein>
    <submittedName>
        <fullName evidence="3">Replication protein</fullName>
    </submittedName>
</protein>
<evidence type="ECO:0000313" key="3">
    <source>
        <dbReference type="EMBL" id="KAA8717438.1"/>
    </source>
</evidence>
<dbReference type="Proteomes" id="UP000322181">
    <property type="component" value="Unassembled WGS sequence"/>
</dbReference>
<dbReference type="RefSeq" id="WP_150384727.1">
    <property type="nucleotide sequence ID" value="NZ_BAAAFS010000001.1"/>
</dbReference>
<comment type="caution">
    <text evidence="3">The sequence shown here is derived from an EMBL/GenBank/DDBJ whole genome shotgun (WGS) entry which is preliminary data.</text>
</comment>
<dbReference type="InterPro" id="IPR036388">
    <property type="entry name" value="WH-like_DNA-bd_sf"/>
</dbReference>
<dbReference type="NCBIfam" id="TIGR01610">
    <property type="entry name" value="phage_O_Nterm"/>
    <property type="match status" value="1"/>
</dbReference>
<dbReference type="InterPro" id="IPR036390">
    <property type="entry name" value="WH_DNA-bd_sf"/>
</dbReference>
<dbReference type="AlphaFoldDB" id="A0A5M9RBQ7"/>
<gene>
    <name evidence="3" type="ORF">F4V73_06230</name>
</gene>
<name>A0A5M9RBQ7_9GAMM</name>
<organism evidence="3 4">
    <name type="scientific">Morganella psychrotolerans</name>
    <dbReference type="NCBI Taxonomy" id="368603"/>
    <lineage>
        <taxon>Bacteria</taxon>
        <taxon>Pseudomonadati</taxon>
        <taxon>Pseudomonadota</taxon>
        <taxon>Gammaproteobacteria</taxon>
        <taxon>Enterobacterales</taxon>
        <taxon>Morganellaceae</taxon>
        <taxon>Morganella</taxon>
    </lineage>
</organism>
<dbReference type="SUPFAM" id="SSF46785">
    <property type="entry name" value="Winged helix' DNA-binding domain"/>
    <property type="match status" value="1"/>
</dbReference>
<feature type="domain" description="Bacteriophage lambda Replication protein O N-terminal" evidence="2">
    <location>
        <begin position="17"/>
        <end position="111"/>
    </location>
</feature>
<evidence type="ECO:0000256" key="1">
    <source>
        <dbReference type="SAM" id="MobiDB-lite"/>
    </source>
</evidence>
<dbReference type="InterPro" id="IPR006497">
    <property type="entry name" value="Phage_lambda_VrpO_N"/>
</dbReference>
<reference evidence="3 4" key="1">
    <citation type="submission" date="2019-09" db="EMBL/GenBank/DDBJ databases">
        <title>Draft genome sequence of various Type strains from the CCUG.</title>
        <authorList>
            <person name="Pineiro-Iglesias B."/>
            <person name="Tunovic T."/>
            <person name="Unosson C."/>
            <person name="Inganas E."/>
            <person name="Ohlen M."/>
            <person name="Cardew S."/>
            <person name="Jensie-Markopoulos S."/>
            <person name="Salva-Serra F."/>
            <person name="Jaen-Luchoro D."/>
            <person name="Karlsson R."/>
            <person name="Svensson-Stadler L."/>
            <person name="Chun J."/>
            <person name="Moore E."/>
        </authorList>
    </citation>
    <scope>NUCLEOTIDE SEQUENCE [LARGE SCALE GENOMIC DNA]</scope>
    <source>
        <strain evidence="3 4">CCUG 53682T</strain>
    </source>
</reference>